<accession>A0A0R2RIS3</accession>
<reference evidence="2 3" key="1">
    <citation type="submission" date="2015-10" db="EMBL/GenBank/DDBJ databases">
        <title>Metagenome-Assembled Genomes uncover a global brackish microbiome.</title>
        <authorList>
            <person name="Hugerth L.W."/>
            <person name="Larsson J."/>
            <person name="Alneberg J."/>
            <person name="Lindh M.V."/>
            <person name="Legrand C."/>
            <person name="Pinhassi J."/>
            <person name="Andersson A.F."/>
        </authorList>
    </citation>
    <scope>NUCLEOTIDE SEQUENCE [LARGE SCALE GENOMIC DNA]</scope>
    <source>
        <strain evidence="2">BACL18 MAG-120507-bin52</strain>
    </source>
</reference>
<feature type="region of interest" description="Disordered" evidence="1">
    <location>
        <begin position="31"/>
        <end position="63"/>
    </location>
</feature>
<evidence type="ECO:0000313" key="2">
    <source>
        <dbReference type="EMBL" id="KRO62257.1"/>
    </source>
</evidence>
<name>A0A0R2RIS3_9BACT</name>
<feature type="compositionally biased region" description="Basic and acidic residues" evidence="1">
    <location>
        <begin position="42"/>
        <end position="55"/>
    </location>
</feature>
<dbReference type="Proteomes" id="UP000051269">
    <property type="component" value="Unassembled WGS sequence"/>
</dbReference>
<evidence type="ECO:0000256" key="1">
    <source>
        <dbReference type="SAM" id="MobiDB-lite"/>
    </source>
</evidence>
<organism evidence="2 3">
    <name type="scientific">Verrucomicrobia subdivision 6 bacterium BACL9 MAG-120507-bin52</name>
    <dbReference type="NCBI Taxonomy" id="1655590"/>
    <lineage>
        <taxon>Bacteria</taxon>
        <taxon>Pseudomonadati</taxon>
        <taxon>Verrucomicrobiota</taxon>
        <taxon>Verrucomicrobiia</taxon>
        <taxon>Verrucomicrobiales</taxon>
        <taxon>Verrucomicrobia subdivision 6</taxon>
    </lineage>
</organism>
<comment type="caution">
    <text evidence="2">The sequence shown here is derived from an EMBL/GenBank/DDBJ whole genome shotgun (WGS) entry which is preliminary data.</text>
</comment>
<proteinExistence type="predicted"/>
<gene>
    <name evidence="2" type="ORF">ABR82_04725</name>
</gene>
<protein>
    <submittedName>
        <fullName evidence="2">Uncharacterized protein</fullName>
    </submittedName>
</protein>
<sequence length="119" mass="12237">MKKFGRGCAEAIHARIEFGLDESGGAGALGDPGEFASFGQGGDRHGEAMTEGDGKFKRKSGAKKQNGLTDAGLAQLGAFGCAGDAKLLTPFSGEGTGDRNEAVSVGIVFDYGENFALFR</sequence>
<evidence type="ECO:0000313" key="3">
    <source>
        <dbReference type="Proteomes" id="UP000051269"/>
    </source>
</evidence>
<dbReference type="AlphaFoldDB" id="A0A0R2RIS3"/>
<dbReference type="EMBL" id="LIBO01000105">
    <property type="protein sequence ID" value="KRO62257.1"/>
    <property type="molecule type" value="Genomic_DNA"/>
</dbReference>